<accession>X0X599</accession>
<reference evidence="1" key="1">
    <citation type="journal article" date="2014" name="Front. Microbiol.">
        <title>High frequency of phylogenetically diverse reductive dehalogenase-homologous genes in deep subseafloor sedimentary metagenomes.</title>
        <authorList>
            <person name="Kawai M."/>
            <person name="Futagami T."/>
            <person name="Toyoda A."/>
            <person name="Takaki Y."/>
            <person name="Nishi S."/>
            <person name="Hori S."/>
            <person name="Arai W."/>
            <person name="Tsubouchi T."/>
            <person name="Morono Y."/>
            <person name="Uchiyama I."/>
            <person name="Ito T."/>
            <person name="Fujiyama A."/>
            <person name="Inagaki F."/>
            <person name="Takami H."/>
        </authorList>
    </citation>
    <scope>NUCLEOTIDE SEQUENCE</scope>
    <source>
        <strain evidence="1">Expedition CK06-06</strain>
    </source>
</reference>
<proteinExistence type="predicted"/>
<name>X0X599_9ZZZZ</name>
<evidence type="ECO:0000313" key="1">
    <source>
        <dbReference type="EMBL" id="GAG38200.1"/>
    </source>
</evidence>
<organism evidence="1">
    <name type="scientific">marine sediment metagenome</name>
    <dbReference type="NCBI Taxonomy" id="412755"/>
    <lineage>
        <taxon>unclassified sequences</taxon>
        <taxon>metagenomes</taxon>
        <taxon>ecological metagenomes</taxon>
    </lineage>
</organism>
<dbReference type="EMBL" id="BARS01045936">
    <property type="protein sequence ID" value="GAG38200.1"/>
    <property type="molecule type" value="Genomic_DNA"/>
</dbReference>
<dbReference type="AlphaFoldDB" id="X0X599"/>
<comment type="caution">
    <text evidence="1">The sequence shown here is derived from an EMBL/GenBank/DDBJ whole genome shotgun (WGS) entry which is preliminary data.</text>
</comment>
<gene>
    <name evidence="1" type="ORF">S01H1_69213</name>
</gene>
<protein>
    <submittedName>
        <fullName evidence="1">Uncharacterized protein</fullName>
    </submittedName>
</protein>
<sequence>MITATLITVNSYAIKLDSADRKAVRDLAGAYAITFDAMLVACINKGIEVINKQVQHADKKIIDDSACDDIC</sequence>